<dbReference type="AlphaFoldDB" id="A0A8X7QUE5"/>
<sequence>MKKLCDGVWSRLGDDNWSSRIGLYATEKLDFGSSLIQRGRESQSFSSSRHIAAPLQRVRDTARNMSS</sequence>
<comment type="caution">
    <text evidence="1">The sequence shown here is derived from an EMBL/GenBank/DDBJ whole genome shotgun (WGS) entry which is preliminary data.</text>
</comment>
<gene>
    <name evidence="1" type="ORF">Bca52824_058672</name>
</gene>
<name>A0A8X7QUE5_BRACI</name>
<organism evidence="1 2">
    <name type="scientific">Brassica carinata</name>
    <name type="common">Ethiopian mustard</name>
    <name type="synonym">Abyssinian cabbage</name>
    <dbReference type="NCBI Taxonomy" id="52824"/>
    <lineage>
        <taxon>Eukaryota</taxon>
        <taxon>Viridiplantae</taxon>
        <taxon>Streptophyta</taxon>
        <taxon>Embryophyta</taxon>
        <taxon>Tracheophyta</taxon>
        <taxon>Spermatophyta</taxon>
        <taxon>Magnoliopsida</taxon>
        <taxon>eudicotyledons</taxon>
        <taxon>Gunneridae</taxon>
        <taxon>Pentapetalae</taxon>
        <taxon>rosids</taxon>
        <taxon>malvids</taxon>
        <taxon>Brassicales</taxon>
        <taxon>Brassicaceae</taxon>
        <taxon>Brassiceae</taxon>
        <taxon>Brassica</taxon>
    </lineage>
</organism>
<accession>A0A8X7QUE5</accession>
<protein>
    <submittedName>
        <fullName evidence="1">Uncharacterized protein</fullName>
    </submittedName>
</protein>
<dbReference type="Proteomes" id="UP000886595">
    <property type="component" value="Unassembled WGS sequence"/>
</dbReference>
<reference evidence="1 2" key="1">
    <citation type="submission" date="2020-02" db="EMBL/GenBank/DDBJ databases">
        <authorList>
            <person name="Ma Q."/>
            <person name="Huang Y."/>
            <person name="Song X."/>
            <person name="Pei D."/>
        </authorList>
    </citation>
    <scope>NUCLEOTIDE SEQUENCE [LARGE SCALE GENOMIC DNA]</scope>
    <source>
        <strain evidence="1">Sxm20200214</strain>
        <tissue evidence="1">Leaf</tissue>
    </source>
</reference>
<keyword evidence="2" id="KW-1185">Reference proteome</keyword>
<dbReference type="EMBL" id="JAAMPC010000012">
    <property type="protein sequence ID" value="KAG2276117.1"/>
    <property type="molecule type" value="Genomic_DNA"/>
</dbReference>
<evidence type="ECO:0000313" key="1">
    <source>
        <dbReference type="EMBL" id="KAG2276117.1"/>
    </source>
</evidence>
<evidence type="ECO:0000313" key="2">
    <source>
        <dbReference type="Proteomes" id="UP000886595"/>
    </source>
</evidence>
<proteinExistence type="predicted"/>